<comment type="function">
    <text evidence="1 13">Transfers the gamma-phosphate of ATP to the 4'-position of a tetraacyldisaccharide 1-phosphate intermediate (termed DS-1-P) to form tetraacyldisaccharide 1,4'-bis-phosphate (lipid IVA).</text>
</comment>
<evidence type="ECO:0000313" key="16">
    <source>
        <dbReference type="Proteomes" id="UP000321814"/>
    </source>
</evidence>
<keyword evidence="8 13" id="KW-0547">Nucleotide-binding</keyword>
<dbReference type="GO" id="GO:0009029">
    <property type="term" value="F:lipid-A 4'-kinase activity"/>
    <property type="evidence" value="ECO:0007669"/>
    <property type="project" value="UniProtKB-UniRule"/>
</dbReference>
<dbReference type="OrthoDB" id="9766423at2"/>
<keyword evidence="6 13" id="KW-0441">Lipid A biosynthesis</keyword>
<evidence type="ECO:0000256" key="13">
    <source>
        <dbReference type="HAMAP-Rule" id="MF_00409"/>
    </source>
</evidence>
<evidence type="ECO:0000256" key="3">
    <source>
        <dbReference type="ARBA" id="ARBA00012071"/>
    </source>
</evidence>
<keyword evidence="16" id="KW-1185">Reference proteome</keyword>
<evidence type="ECO:0000256" key="12">
    <source>
        <dbReference type="ARBA" id="ARBA00029757"/>
    </source>
</evidence>
<evidence type="ECO:0000256" key="1">
    <source>
        <dbReference type="ARBA" id="ARBA00002274"/>
    </source>
</evidence>
<proteinExistence type="inferred from homology"/>
<organism evidence="15 16">
    <name type="scientific">Rheinheimera tangshanensis</name>
    <dbReference type="NCBI Taxonomy" id="400153"/>
    <lineage>
        <taxon>Bacteria</taxon>
        <taxon>Pseudomonadati</taxon>
        <taxon>Pseudomonadota</taxon>
        <taxon>Gammaproteobacteria</taxon>
        <taxon>Chromatiales</taxon>
        <taxon>Chromatiaceae</taxon>
        <taxon>Rheinheimera</taxon>
    </lineage>
</organism>
<dbReference type="EMBL" id="VRLR01000014">
    <property type="protein sequence ID" value="TXK78194.1"/>
    <property type="molecule type" value="Genomic_DNA"/>
</dbReference>
<dbReference type="GO" id="GO:0009245">
    <property type="term" value="P:lipid A biosynthetic process"/>
    <property type="evidence" value="ECO:0007669"/>
    <property type="project" value="UniProtKB-UniRule"/>
</dbReference>
<dbReference type="Proteomes" id="UP000321814">
    <property type="component" value="Unassembled WGS sequence"/>
</dbReference>
<keyword evidence="14" id="KW-0812">Transmembrane</keyword>
<evidence type="ECO:0000256" key="4">
    <source>
        <dbReference type="ARBA" id="ARBA00016436"/>
    </source>
</evidence>
<gene>
    <name evidence="13" type="primary">lpxK</name>
    <name evidence="15" type="ORF">FU839_16925</name>
</gene>
<keyword evidence="7 13" id="KW-0808">Transferase</keyword>
<dbReference type="AlphaFoldDB" id="A0A5C8LPP0"/>
<keyword evidence="9 13" id="KW-0418">Kinase</keyword>
<dbReference type="GO" id="GO:0009244">
    <property type="term" value="P:lipopolysaccharide core region biosynthetic process"/>
    <property type="evidence" value="ECO:0007669"/>
    <property type="project" value="TreeGrafter"/>
</dbReference>
<feature type="binding site" evidence="13">
    <location>
        <begin position="57"/>
        <end position="64"/>
    </location>
    <ligand>
        <name>ATP</name>
        <dbReference type="ChEBI" id="CHEBI:30616"/>
    </ligand>
</feature>
<dbReference type="SUPFAM" id="SSF52540">
    <property type="entry name" value="P-loop containing nucleoside triphosphate hydrolases"/>
    <property type="match status" value="1"/>
</dbReference>
<evidence type="ECO:0000256" key="9">
    <source>
        <dbReference type="ARBA" id="ARBA00022777"/>
    </source>
</evidence>
<reference evidence="15 16" key="1">
    <citation type="submission" date="2019-08" db="EMBL/GenBank/DDBJ databases">
        <title>Draft genome analysis of Rheinheimera tangshanensis isolated from the roots of fresh rice plants (Oryza sativa).</title>
        <authorList>
            <person name="Yu Q."/>
            <person name="Qi Y."/>
            <person name="Zhang H."/>
            <person name="Pu J."/>
        </authorList>
    </citation>
    <scope>NUCLEOTIDE SEQUENCE [LARGE SCALE GENOMIC DNA]</scope>
    <source>
        <strain evidence="15 16">JA3-B52</strain>
    </source>
</reference>
<dbReference type="PANTHER" id="PTHR42724">
    <property type="entry name" value="TETRAACYLDISACCHARIDE 4'-KINASE"/>
    <property type="match status" value="1"/>
</dbReference>
<comment type="pathway">
    <text evidence="2 13">Glycolipid biosynthesis; lipid IV(A) biosynthesis; lipid IV(A) from (3R)-3-hydroxytetradecanoyl-[acyl-carrier-protein] and UDP-N-acetyl-alpha-D-glucosamine: step 6/6.</text>
</comment>
<comment type="catalytic activity">
    <reaction evidence="13">
        <text>a lipid A disaccharide + ATP = a lipid IVA + ADP + H(+)</text>
        <dbReference type="Rhea" id="RHEA:67840"/>
        <dbReference type="ChEBI" id="CHEBI:15378"/>
        <dbReference type="ChEBI" id="CHEBI:30616"/>
        <dbReference type="ChEBI" id="CHEBI:176343"/>
        <dbReference type="ChEBI" id="CHEBI:176425"/>
        <dbReference type="ChEBI" id="CHEBI:456216"/>
        <dbReference type="EC" id="2.7.1.130"/>
    </reaction>
</comment>
<dbReference type="PANTHER" id="PTHR42724:SF1">
    <property type="entry name" value="TETRAACYLDISACCHARIDE 4'-KINASE, MITOCHONDRIAL-RELATED"/>
    <property type="match status" value="1"/>
</dbReference>
<dbReference type="Pfam" id="PF02606">
    <property type="entry name" value="LpxK"/>
    <property type="match status" value="1"/>
</dbReference>
<keyword evidence="11 13" id="KW-0443">Lipid metabolism</keyword>
<comment type="caution">
    <text evidence="15">The sequence shown here is derived from an EMBL/GenBank/DDBJ whole genome shotgun (WGS) entry which is preliminary data.</text>
</comment>
<dbReference type="GO" id="GO:0005886">
    <property type="term" value="C:plasma membrane"/>
    <property type="evidence" value="ECO:0007669"/>
    <property type="project" value="TreeGrafter"/>
</dbReference>
<evidence type="ECO:0000256" key="6">
    <source>
        <dbReference type="ARBA" id="ARBA00022556"/>
    </source>
</evidence>
<keyword evidence="14" id="KW-0472">Membrane</keyword>
<name>A0A5C8LPP0_9GAMM</name>
<evidence type="ECO:0000256" key="5">
    <source>
        <dbReference type="ARBA" id="ARBA00022516"/>
    </source>
</evidence>
<evidence type="ECO:0000256" key="7">
    <source>
        <dbReference type="ARBA" id="ARBA00022679"/>
    </source>
</evidence>
<keyword evidence="14" id="KW-1133">Transmembrane helix</keyword>
<dbReference type="InterPro" id="IPR003758">
    <property type="entry name" value="LpxK"/>
</dbReference>
<evidence type="ECO:0000256" key="10">
    <source>
        <dbReference type="ARBA" id="ARBA00022840"/>
    </source>
</evidence>
<dbReference type="GO" id="GO:0005524">
    <property type="term" value="F:ATP binding"/>
    <property type="evidence" value="ECO:0007669"/>
    <property type="project" value="UniProtKB-UniRule"/>
</dbReference>
<dbReference type="UniPathway" id="UPA00359">
    <property type="reaction ID" value="UER00482"/>
</dbReference>
<accession>A0A5C8LPP0</accession>
<keyword evidence="5 13" id="KW-0444">Lipid biosynthesis</keyword>
<dbReference type="NCBIfam" id="TIGR00682">
    <property type="entry name" value="lpxK"/>
    <property type="match status" value="1"/>
</dbReference>
<sequence>MNWWEKGWYRQHSFTLLFWPLSLLYRLVAVIRRFGYQRGWFVSFSVEKPVVIVGNISVGGTGKTPFTLWLCKFLAEQGFTPGIVSRGYGARITAPVRVTSLHLAADVGDEPLLLASKSHCPVVVCPDRVAAAQYLLETTDCDIVISDDGLQHYRLQRDLELVLIDGQRGLGNQQLLPAGPLREPVSRLQSVDAVIVNSGDFESAQYKMLLKPVKPLALDGQSQWPEQAQAVTLVAAIGNPQRFVDTVKNFGIEVKASVFFRDHFAFDEQSLANIEGPVLMTEKDAVKCRAFAKPNWYYLPVEADLSDEFKFWLQHQLRQWRED</sequence>
<evidence type="ECO:0000256" key="14">
    <source>
        <dbReference type="SAM" id="Phobius"/>
    </source>
</evidence>
<feature type="transmembrane region" description="Helical" evidence="14">
    <location>
        <begin position="12"/>
        <end position="31"/>
    </location>
</feature>
<evidence type="ECO:0000256" key="11">
    <source>
        <dbReference type="ARBA" id="ARBA00023098"/>
    </source>
</evidence>
<keyword evidence="10 13" id="KW-0067">ATP-binding</keyword>
<dbReference type="RefSeq" id="WP_147905314.1">
    <property type="nucleotide sequence ID" value="NZ_BAAAGC010000012.1"/>
</dbReference>
<evidence type="ECO:0000313" key="15">
    <source>
        <dbReference type="EMBL" id="TXK78194.1"/>
    </source>
</evidence>
<evidence type="ECO:0000256" key="2">
    <source>
        <dbReference type="ARBA" id="ARBA00004870"/>
    </source>
</evidence>
<dbReference type="HAMAP" id="MF_00409">
    <property type="entry name" value="LpxK"/>
    <property type="match status" value="1"/>
</dbReference>
<protein>
    <recommendedName>
        <fullName evidence="4 13">Tetraacyldisaccharide 4'-kinase</fullName>
        <ecNumber evidence="3 13">2.7.1.130</ecNumber>
    </recommendedName>
    <alternativeName>
        <fullName evidence="12 13">Lipid A 4'-kinase</fullName>
    </alternativeName>
</protein>
<dbReference type="EC" id="2.7.1.130" evidence="3 13"/>
<dbReference type="InterPro" id="IPR027417">
    <property type="entry name" value="P-loop_NTPase"/>
</dbReference>
<comment type="similarity">
    <text evidence="13">Belongs to the LpxK family.</text>
</comment>
<evidence type="ECO:0000256" key="8">
    <source>
        <dbReference type="ARBA" id="ARBA00022741"/>
    </source>
</evidence>